<dbReference type="EMBL" id="CP034456">
    <property type="protein sequence ID" value="QBM85473.1"/>
    <property type="molecule type" value="Genomic_DNA"/>
</dbReference>
<dbReference type="InterPro" id="IPR044294">
    <property type="entry name" value="Lipase-like"/>
</dbReference>
<evidence type="ECO:0000313" key="5">
    <source>
        <dbReference type="EMBL" id="QBM85473.1"/>
    </source>
</evidence>
<name>A0A4V1ADE9_9ASCO</name>
<reference evidence="6" key="1">
    <citation type="submission" date="2019-03" db="EMBL/GenBank/DDBJ databases">
        <title>Snf2 controls pulcherriminic acid biosynthesis and connects pigmentation and antifungal activity of the yeast Metschnikowia pulcherrima.</title>
        <authorList>
            <person name="Gore-Lloyd D."/>
            <person name="Sumann I."/>
            <person name="Brachmann A.O."/>
            <person name="Schneeberger K."/>
            <person name="Ortiz-Merino R.A."/>
            <person name="Moreno-Beltran M."/>
            <person name="Schlaefli M."/>
            <person name="Kirner P."/>
            <person name="Santos Kron A."/>
            <person name="Wolfe K.H."/>
            <person name="Piel J."/>
            <person name="Ahrens C.H."/>
            <person name="Henk D."/>
            <person name="Freimoser F.M."/>
        </authorList>
    </citation>
    <scope>NUCLEOTIDE SEQUENCE [LARGE SCALE GENOMIC DNA]</scope>
    <source>
        <strain evidence="6">APC 1.2</strain>
    </source>
</reference>
<dbReference type="GO" id="GO:0016042">
    <property type="term" value="P:lipid catabolic process"/>
    <property type="evidence" value="ECO:0007669"/>
    <property type="project" value="UniProtKB-KW"/>
</dbReference>
<comment type="similarity">
    <text evidence="1">Belongs to the putative lipase ROG1 family.</text>
</comment>
<proteinExistence type="inferred from homology"/>
<feature type="compositionally biased region" description="Basic and acidic residues" evidence="3">
    <location>
        <begin position="404"/>
        <end position="413"/>
    </location>
</feature>
<gene>
    <name evidence="5" type="primary">MPUL0A00920</name>
    <name evidence="5" type="ORF">METSCH_A00920</name>
</gene>
<dbReference type="AlphaFoldDB" id="A0A4V1ADE9"/>
<feature type="domain" description="DUF676" evidence="4">
    <location>
        <begin position="174"/>
        <end position="365"/>
    </location>
</feature>
<keyword evidence="6" id="KW-1185">Reference proteome</keyword>
<feature type="compositionally biased region" description="Basic residues" evidence="3">
    <location>
        <begin position="512"/>
        <end position="528"/>
    </location>
</feature>
<dbReference type="SUPFAM" id="SSF53474">
    <property type="entry name" value="alpha/beta-Hydrolases"/>
    <property type="match status" value="1"/>
</dbReference>
<dbReference type="InterPro" id="IPR029058">
    <property type="entry name" value="AB_hydrolase_fold"/>
</dbReference>
<feature type="region of interest" description="Disordered" evidence="3">
    <location>
        <begin position="391"/>
        <end position="413"/>
    </location>
</feature>
<evidence type="ECO:0000313" key="6">
    <source>
        <dbReference type="Proteomes" id="UP000292447"/>
    </source>
</evidence>
<accession>A0A4V1ADE9</accession>
<organism evidence="5 6">
    <name type="scientific">Metschnikowia aff. pulcherrima</name>
    <dbReference type="NCBI Taxonomy" id="2163413"/>
    <lineage>
        <taxon>Eukaryota</taxon>
        <taxon>Fungi</taxon>
        <taxon>Dikarya</taxon>
        <taxon>Ascomycota</taxon>
        <taxon>Saccharomycotina</taxon>
        <taxon>Pichiomycetes</taxon>
        <taxon>Metschnikowiaceae</taxon>
        <taxon>Metschnikowia</taxon>
    </lineage>
</organism>
<feature type="compositionally biased region" description="Basic and acidic residues" evidence="3">
    <location>
        <begin position="434"/>
        <end position="445"/>
    </location>
</feature>
<dbReference type="PANTHER" id="PTHR12482">
    <property type="entry name" value="LIPASE ROG1-RELATED-RELATED"/>
    <property type="match status" value="1"/>
</dbReference>
<evidence type="ECO:0000256" key="2">
    <source>
        <dbReference type="ARBA" id="ARBA00022963"/>
    </source>
</evidence>
<evidence type="ECO:0000259" key="4">
    <source>
        <dbReference type="Pfam" id="PF05057"/>
    </source>
</evidence>
<dbReference type="STRING" id="2163413.A0A4V1ADE9"/>
<feature type="region of interest" description="Disordered" evidence="3">
    <location>
        <begin position="509"/>
        <end position="532"/>
    </location>
</feature>
<feature type="region of interest" description="Disordered" evidence="3">
    <location>
        <begin position="432"/>
        <end position="455"/>
    </location>
</feature>
<evidence type="ECO:0000256" key="1">
    <source>
        <dbReference type="ARBA" id="ARBA00007920"/>
    </source>
</evidence>
<evidence type="ECO:0000256" key="3">
    <source>
        <dbReference type="SAM" id="MobiDB-lite"/>
    </source>
</evidence>
<keyword evidence="2" id="KW-0442">Lipid degradation</keyword>
<dbReference type="PIRSF" id="PIRSF005412">
    <property type="entry name" value="UCP005412_abhydr"/>
    <property type="match status" value="1"/>
</dbReference>
<dbReference type="PANTHER" id="PTHR12482:SF62">
    <property type="entry name" value="LIPASE ROG1-RELATED"/>
    <property type="match status" value="1"/>
</dbReference>
<dbReference type="InterPro" id="IPR007751">
    <property type="entry name" value="DUF676_lipase-like"/>
</dbReference>
<dbReference type="Pfam" id="PF05057">
    <property type="entry name" value="DUF676"/>
    <property type="match status" value="1"/>
</dbReference>
<dbReference type="Proteomes" id="UP000292447">
    <property type="component" value="Chromosome I"/>
</dbReference>
<keyword evidence="2" id="KW-0443">Lipid metabolism</keyword>
<dbReference type="InterPro" id="IPR016445">
    <property type="entry name" value="Rog1_fam"/>
</dbReference>
<dbReference type="Gene3D" id="3.40.50.1820">
    <property type="entry name" value="alpha/beta hydrolase"/>
    <property type="match status" value="1"/>
</dbReference>
<sequence length="729" mass="81891">MVAPLLHKSHHKVAIGQTIRLEIEYSPCASSDDYFSLPPSDLWIRVRNAEPLALRAAYVAGPYSLYVDCRPGDYDVTKKCFVTADQPVFEPQLHPGQTFYAELSCHTFKPTYKWTVDVSSQMLFSLSQEINFEVSVSTERQMQENNTPSINSNLTVDVHDTLDIWNLPLPDQSRPIHLVILTHGLHSNVSADMLFLKEMIDASPENVVVKGFFGNACKTERGIKYLGSRVAEYVIELLKNENLQNTTKISFVGHSLGGLVQTFAIAYLEINYPWLFQRLQPINFITLASPMLGVVHENPAYVKMALLAGIAGRTGHDLGLQFTEKDNKPLLLLLPSGPTHKILKRFVRRTAYANAFNDGIVPLRTSALLYLDYKGLSSILGSKFPGLTEVSSSTSDSAPQLAKIPRDLPDSRHDSSTLPFLAVLSYFMPQKQRPATDHDEARAGTDEPELGEPIGKLHKPSVLESATSIFLPPLPPMKYITDPEARDNVILHDKVYTEKDIPTIGKFTPSNLKRRVSGGGRTSRHAAQRRASEGEKVGMLQKISTKSEEIKQLLLGTMTEHYEEEIAREYHKQMLWRKVLVNLMPDAHNNIVVRRRFANAFGWPIIEHLVSNHFGIEDESDVSLTKEDSLDVSADGAELTRILSMEVIKKENAELDRQPILDGEHSWVQIKEHSEIFDGPAGIFQGISERMYKFRQDWQANGLKAFGGNTEESVEEPLNTKYRVMEGFL</sequence>
<dbReference type="GO" id="GO:0047372">
    <property type="term" value="F:monoacylglycerol lipase activity"/>
    <property type="evidence" value="ECO:0007669"/>
    <property type="project" value="TreeGrafter"/>
</dbReference>
<protein>
    <submittedName>
        <fullName evidence="5">Serine esterase DUF676</fullName>
    </submittedName>
</protein>